<dbReference type="InterPro" id="IPR058915">
    <property type="entry name" value="AcrVA2-like"/>
</dbReference>
<evidence type="ECO:0000313" key="3">
    <source>
        <dbReference type="Proteomes" id="UP000219743"/>
    </source>
</evidence>
<feature type="region of interest" description="Disordered" evidence="1">
    <location>
        <begin position="258"/>
        <end position="280"/>
    </location>
</feature>
<feature type="compositionally biased region" description="Basic residues" evidence="1">
    <location>
        <begin position="265"/>
        <end position="278"/>
    </location>
</feature>
<sequence>MNIHFEDLNKRFEVLFGRNSFQRFHNFVKDQRIYNIDFHSIEPEHVNDWINMQSTEVITKVNFLRNSKRPFEMLINEFRLAYLYWLSGKRHFHIEDDLANKLVQTDIHKVNSSFLKLPFPVVYFTVPEDLVGVEFLDDNDECLYRTIAQGAYVSEVQEDNKKQWWIAMFLKVQKTATGNPNHGEISIWIRLPILDNENIFDSLTTVLDEYFPKNSVTVDAADYYLNRNSRVIAEQFSILIINTLLYLQSDKAILEHVGEPTGDHKNKKVKKKEKRNKKSLSTSYIRIGKKVTIDNKHKQIYREFNHLNDQPRKRREFNGQWIVRGHWRNQPYGEGLSKRKLIWIEPYVKGVGELAETEYLIK</sequence>
<dbReference type="Pfam" id="PF26125">
    <property type="entry name" value="AcrVA2-like"/>
    <property type="match status" value="1"/>
</dbReference>
<dbReference type="Proteomes" id="UP000219743">
    <property type="component" value="Unassembled WGS sequence"/>
</dbReference>
<name>A0A9X6VK02_BACCE</name>
<evidence type="ECO:0000256" key="1">
    <source>
        <dbReference type="SAM" id="MobiDB-lite"/>
    </source>
</evidence>
<gene>
    <name evidence="2" type="ORF">CN263_17210</name>
</gene>
<proteinExistence type="predicted"/>
<protein>
    <submittedName>
        <fullName evidence="2">Uncharacterized protein</fullName>
    </submittedName>
</protein>
<dbReference type="EMBL" id="NTRC01000012">
    <property type="protein sequence ID" value="PFD20445.1"/>
    <property type="molecule type" value="Genomic_DNA"/>
</dbReference>
<dbReference type="RefSeq" id="WP_098330370.1">
    <property type="nucleotide sequence ID" value="NZ_NTRC01000012.1"/>
</dbReference>
<organism evidence="2 3">
    <name type="scientific">Bacillus cereus</name>
    <dbReference type="NCBI Taxonomy" id="1396"/>
    <lineage>
        <taxon>Bacteria</taxon>
        <taxon>Bacillati</taxon>
        <taxon>Bacillota</taxon>
        <taxon>Bacilli</taxon>
        <taxon>Bacillales</taxon>
        <taxon>Bacillaceae</taxon>
        <taxon>Bacillus</taxon>
        <taxon>Bacillus cereus group</taxon>
    </lineage>
</organism>
<dbReference type="AlphaFoldDB" id="A0A9X6VK02"/>
<reference evidence="2 3" key="1">
    <citation type="submission" date="2017-09" db="EMBL/GenBank/DDBJ databases">
        <title>Large-scale bioinformatics analysis of Bacillus genomes uncovers conserved roles of natural products in bacterial physiology.</title>
        <authorList>
            <consortium name="Agbiome Team Llc"/>
            <person name="Bleich R.M."/>
            <person name="Kirk G.J."/>
            <person name="Santa Maria K.C."/>
            <person name="Allen S.E."/>
            <person name="Farag S."/>
            <person name="Shank E.A."/>
            <person name="Bowers A."/>
        </authorList>
    </citation>
    <scope>NUCLEOTIDE SEQUENCE [LARGE SCALE GENOMIC DNA]</scope>
    <source>
        <strain evidence="2 3">AFS024404</strain>
    </source>
</reference>
<evidence type="ECO:0000313" key="2">
    <source>
        <dbReference type="EMBL" id="PFD20445.1"/>
    </source>
</evidence>
<accession>A0A9X6VK02</accession>
<comment type="caution">
    <text evidence="2">The sequence shown here is derived from an EMBL/GenBank/DDBJ whole genome shotgun (WGS) entry which is preliminary data.</text>
</comment>